<dbReference type="InParanoid" id="A0A5C3PCG7"/>
<keyword evidence="2" id="KW-1185">Reference proteome</keyword>
<name>A0A5C3PCG7_9APHY</name>
<evidence type="ECO:0000313" key="2">
    <source>
        <dbReference type="Proteomes" id="UP000308197"/>
    </source>
</evidence>
<reference evidence="1 2" key="1">
    <citation type="journal article" date="2019" name="Nat. Ecol. Evol.">
        <title>Megaphylogeny resolves global patterns of mushroom evolution.</title>
        <authorList>
            <person name="Varga T."/>
            <person name="Krizsan K."/>
            <person name="Foldi C."/>
            <person name="Dima B."/>
            <person name="Sanchez-Garcia M."/>
            <person name="Sanchez-Ramirez S."/>
            <person name="Szollosi G.J."/>
            <person name="Szarkandi J.G."/>
            <person name="Papp V."/>
            <person name="Albert L."/>
            <person name="Andreopoulos W."/>
            <person name="Angelini C."/>
            <person name="Antonin V."/>
            <person name="Barry K.W."/>
            <person name="Bougher N.L."/>
            <person name="Buchanan P."/>
            <person name="Buyck B."/>
            <person name="Bense V."/>
            <person name="Catcheside P."/>
            <person name="Chovatia M."/>
            <person name="Cooper J."/>
            <person name="Damon W."/>
            <person name="Desjardin D."/>
            <person name="Finy P."/>
            <person name="Geml J."/>
            <person name="Haridas S."/>
            <person name="Hughes K."/>
            <person name="Justo A."/>
            <person name="Karasinski D."/>
            <person name="Kautmanova I."/>
            <person name="Kiss B."/>
            <person name="Kocsube S."/>
            <person name="Kotiranta H."/>
            <person name="LaButti K.M."/>
            <person name="Lechner B.E."/>
            <person name="Liimatainen K."/>
            <person name="Lipzen A."/>
            <person name="Lukacs Z."/>
            <person name="Mihaltcheva S."/>
            <person name="Morgado L.N."/>
            <person name="Niskanen T."/>
            <person name="Noordeloos M.E."/>
            <person name="Ohm R.A."/>
            <person name="Ortiz-Santana B."/>
            <person name="Ovrebo C."/>
            <person name="Racz N."/>
            <person name="Riley R."/>
            <person name="Savchenko A."/>
            <person name="Shiryaev A."/>
            <person name="Soop K."/>
            <person name="Spirin V."/>
            <person name="Szebenyi C."/>
            <person name="Tomsovsky M."/>
            <person name="Tulloss R.E."/>
            <person name="Uehling J."/>
            <person name="Grigoriev I.V."/>
            <person name="Vagvolgyi C."/>
            <person name="Papp T."/>
            <person name="Martin F.M."/>
            <person name="Miettinen O."/>
            <person name="Hibbett D.S."/>
            <person name="Nagy L.G."/>
        </authorList>
    </citation>
    <scope>NUCLEOTIDE SEQUENCE [LARGE SCALE GENOMIC DNA]</scope>
    <source>
        <strain evidence="1 2">HHB13444</strain>
    </source>
</reference>
<dbReference type="EMBL" id="ML211384">
    <property type="protein sequence ID" value="TFK83553.1"/>
    <property type="molecule type" value="Genomic_DNA"/>
</dbReference>
<dbReference type="AlphaFoldDB" id="A0A5C3PCG7"/>
<dbReference type="Proteomes" id="UP000308197">
    <property type="component" value="Unassembled WGS sequence"/>
</dbReference>
<organism evidence="1 2">
    <name type="scientific">Polyporus arcularius HHB13444</name>
    <dbReference type="NCBI Taxonomy" id="1314778"/>
    <lineage>
        <taxon>Eukaryota</taxon>
        <taxon>Fungi</taxon>
        <taxon>Dikarya</taxon>
        <taxon>Basidiomycota</taxon>
        <taxon>Agaricomycotina</taxon>
        <taxon>Agaricomycetes</taxon>
        <taxon>Polyporales</taxon>
        <taxon>Polyporaceae</taxon>
        <taxon>Polyporus</taxon>
    </lineage>
</organism>
<evidence type="ECO:0000313" key="1">
    <source>
        <dbReference type="EMBL" id="TFK83553.1"/>
    </source>
</evidence>
<gene>
    <name evidence="1" type="ORF">K466DRAFT_567757</name>
</gene>
<accession>A0A5C3PCG7</accession>
<sequence>MTDFSPSTIHPTSSFTHYDDLAAYATNTTPTPDHPPHTVVYPSANTTQPQQYGVPCLAEQSLALSVVGMVLPIDSAMPYYTRIPLLPNPINPMLRPIPNLTGVFNTNSVNIVLHRDYQSSSLQSPLEFHYCPTSFAFDRNLSACVDFIVYRRLPHAPVPLAPRWAGPIVVLKYCDTFCGSYTDVDSSDLQYVQNYLVRQLVQRQ</sequence>
<protein>
    <submittedName>
        <fullName evidence="1">Uncharacterized protein</fullName>
    </submittedName>
</protein>
<proteinExistence type="predicted"/>